<accession>B5AX47</accession>
<gene>
    <name evidence="1" type="ORF">phiPLPE_28</name>
</gene>
<protein>
    <submittedName>
        <fullName evidence="1">Uncharacterized protein</fullName>
    </submittedName>
</protein>
<sequence>MTGIVQATYGLNHNPAFVGMVADDQLSNIVSKLNNDAVTIQYGKAVVVDSADPTQGAKLPVSGSVAADFIGVAVRELNRSYFVSDTFGAVIDKDFSVLTVGTIWVTAAEAVNARDPAFFRVGSTGTGDFAKSAGTGATAAIAIPGAKFLTGGAAGDLVKLSFVVGG</sequence>
<dbReference type="OrthoDB" id="14125at10239"/>
<name>B5AX47_9CAUD</name>
<evidence type="ECO:0000313" key="1">
    <source>
        <dbReference type="EMBL" id="ACG60350.1"/>
    </source>
</evidence>
<reference evidence="2" key="1">
    <citation type="journal article" date="2009" name="Environ. Microbiol. Rep.">
        <title>Isolation and genomic characterization of the first phage infecting Iodobacteria: ?PLPE, a myovirus having a novel set of features.</title>
        <authorList>
            <person name="Leblanc C."/>
            <person name="Caumont-Sarcos A."/>
            <person name="Comeau A.M."/>
            <person name="Krisch H.M."/>
        </authorList>
    </citation>
    <scope>NUCLEOTIDE SEQUENCE [LARGE SCALE GENOMIC DNA]</scope>
</reference>
<dbReference type="Pfam" id="PF22758">
    <property type="entry name" value="Phage_cement"/>
    <property type="match status" value="1"/>
</dbReference>
<dbReference type="GeneID" id="6779496"/>
<dbReference type="EMBL" id="EU876853">
    <property type="protein sequence ID" value="ACG60350.1"/>
    <property type="molecule type" value="Genomic_DNA"/>
</dbReference>
<evidence type="ECO:0000313" key="2">
    <source>
        <dbReference type="Proteomes" id="UP000001862"/>
    </source>
</evidence>
<dbReference type="Proteomes" id="UP000001862">
    <property type="component" value="Segment"/>
</dbReference>
<dbReference type="InterPro" id="IPR054438">
    <property type="entry name" value="Struct_cement_gp24/gp6"/>
</dbReference>
<keyword evidence="2" id="KW-1185">Reference proteome</keyword>
<dbReference type="RefSeq" id="YP_002128462.1">
    <property type="nucleotide sequence ID" value="NC_011142.1"/>
</dbReference>
<organism evidence="1 2">
    <name type="scientific">Iodobacter phage PhiPLPE</name>
    <dbReference type="NCBI Taxonomy" id="551895"/>
    <lineage>
        <taxon>Viruses</taxon>
        <taxon>Duplodnaviria</taxon>
        <taxon>Heunggongvirae</taxon>
        <taxon>Uroviricota</taxon>
        <taxon>Caudoviricetes</taxon>
        <taxon>Iodovirus</taxon>
        <taxon>Iodovirus PLPE</taxon>
    </lineage>
</organism>
<proteinExistence type="predicted"/>
<dbReference type="KEGG" id="vg:6779496"/>